<dbReference type="PANTHER" id="PTHR42748:SF14">
    <property type="entry name" value="SNOAL-LIKE DOMAIN-CONTAINING PROTEIN"/>
    <property type="match status" value="1"/>
</dbReference>
<comment type="similarity">
    <text evidence="1">Belongs to the NmrA-type oxidoreductase family.</text>
</comment>
<dbReference type="InterPro" id="IPR051164">
    <property type="entry name" value="NmrA-like_oxidored"/>
</dbReference>
<feature type="domain" description="NmrA-like" evidence="3">
    <location>
        <begin position="2"/>
        <end position="250"/>
    </location>
</feature>
<dbReference type="InterPro" id="IPR008030">
    <property type="entry name" value="NmrA-like"/>
</dbReference>
<comment type="caution">
    <text evidence="4">The sequence shown here is derived from an EMBL/GenBank/DDBJ whole genome shotgun (WGS) entry which is preliminary data.</text>
</comment>
<evidence type="ECO:0000313" key="4">
    <source>
        <dbReference type="EMBL" id="KAK4032346.1"/>
    </source>
</evidence>
<dbReference type="PANTHER" id="PTHR42748">
    <property type="entry name" value="NITROGEN METABOLITE REPRESSION PROTEIN NMRA FAMILY MEMBER"/>
    <property type="match status" value="1"/>
</dbReference>
<dbReference type="InterPro" id="IPR036291">
    <property type="entry name" value="NAD(P)-bd_dom_sf"/>
</dbReference>
<protein>
    <recommendedName>
        <fullName evidence="3">NmrA-like domain-containing protein</fullName>
    </recommendedName>
</protein>
<dbReference type="Proteomes" id="UP001303115">
    <property type="component" value="Unassembled WGS sequence"/>
</dbReference>
<proteinExistence type="inferred from homology"/>
<dbReference type="AlphaFoldDB" id="A0AAN6P9N3"/>
<evidence type="ECO:0000256" key="1">
    <source>
        <dbReference type="ARBA" id="ARBA00006328"/>
    </source>
</evidence>
<dbReference type="Pfam" id="PF05368">
    <property type="entry name" value="NmrA"/>
    <property type="match status" value="1"/>
</dbReference>
<evidence type="ECO:0000259" key="3">
    <source>
        <dbReference type="Pfam" id="PF05368"/>
    </source>
</evidence>
<dbReference type="SUPFAM" id="SSF51735">
    <property type="entry name" value="NAD(P)-binding Rossmann-fold domains"/>
    <property type="match status" value="1"/>
</dbReference>
<dbReference type="EMBL" id="MU854621">
    <property type="protein sequence ID" value="KAK4032346.1"/>
    <property type="molecule type" value="Genomic_DNA"/>
</dbReference>
<keyword evidence="2" id="KW-0521">NADP</keyword>
<evidence type="ECO:0000256" key="2">
    <source>
        <dbReference type="ARBA" id="ARBA00022857"/>
    </source>
</evidence>
<accession>A0AAN6P9N3</accession>
<organism evidence="4 5">
    <name type="scientific">Parachaetomium inaequale</name>
    <dbReference type="NCBI Taxonomy" id="2588326"/>
    <lineage>
        <taxon>Eukaryota</taxon>
        <taxon>Fungi</taxon>
        <taxon>Dikarya</taxon>
        <taxon>Ascomycota</taxon>
        <taxon>Pezizomycotina</taxon>
        <taxon>Sordariomycetes</taxon>
        <taxon>Sordariomycetidae</taxon>
        <taxon>Sordariales</taxon>
        <taxon>Chaetomiaceae</taxon>
        <taxon>Parachaetomium</taxon>
    </lineage>
</organism>
<gene>
    <name evidence="4" type="ORF">C8A01DRAFT_50852</name>
</gene>
<sequence>MKEIAVIGGTGAQGMPVVQALAQSGRYRVRVLTRDPQSSRAKKLAALPNVTLVQGAQDNQQDLHNVFRGVYGAWVNLDGFTLGEKNELFYGFRAYEIARAERVQHYVWAQIEYGLGNAKFDEKYHCGHMDSKGRVGKFILTQGQDGMNSTLFSTGPYMDMLMDGLFVPEEKPDGSFVWANPAPSDNKLPLIALCDIGVYNLWVFDNPSESAGMDLSVVTGHVSFAEIAKVFTEVTGKPAVHRSISWETYASRAEPYPGAFVNWTLGPDAARDDSTMSWRENFGAFWRYWGDGITKPRDTVILDRIHPNRIRTLAEWMGHVGYDGKRKSVLKQVEDWAIKG</sequence>
<keyword evidence="5" id="KW-1185">Reference proteome</keyword>
<name>A0AAN6P9N3_9PEZI</name>
<dbReference type="Gene3D" id="3.90.25.10">
    <property type="entry name" value="UDP-galactose 4-epimerase, domain 1"/>
    <property type="match status" value="1"/>
</dbReference>
<reference evidence="5" key="1">
    <citation type="journal article" date="2023" name="Mol. Phylogenet. Evol.">
        <title>Genome-scale phylogeny and comparative genomics of the fungal order Sordariales.</title>
        <authorList>
            <person name="Hensen N."/>
            <person name="Bonometti L."/>
            <person name="Westerberg I."/>
            <person name="Brannstrom I.O."/>
            <person name="Guillou S."/>
            <person name="Cros-Aarteil S."/>
            <person name="Calhoun S."/>
            <person name="Haridas S."/>
            <person name="Kuo A."/>
            <person name="Mondo S."/>
            <person name="Pangilinan J."/>
            <person name="Riley R."/>
            <person name="LaButti K."/>
            <person name="Andreopoulos B."/>
            <person name="Lipzen A."/>
            <person name="Chen C."/>
            <person name="Yan M."/>
            <person name="Daum C."/>
            <person name="Ng V."/>
            <person name="Clum A."/>
            <person name="Steindorff A."/>
            <person name="Ohm R.A."/>
            <person name="Martin F."/>
            <person name="Silar P."/>
            <person name="Natvig D.O."/>
            <person name="Lalanne C."/>
            <person name="Gautier V."/>
            <person name="Ament-Velasquez S.L."/>
            <person name="Kruys A."/>
            <person name="Hutchinson M.I."/>
            <person name="Powell A.J."/>
            <person name="Barry K."/>
            <person name="Miller A.N."/>
            <person name="Grigoriev I.V."/>
            <person name="Debuchy R."/>
            <person name="Gladieux P."/>
            <person name="Hiltunen Thoren M."/>
            <person name="Johannesson H."/>
        </authorList>
    </citation>
    <scope>NUCLEOTIDE SEQUENCE [LARGE SCALE GENOMIC DNA]</scope>
    <source>
        <strain evidence="5">CBS 284.82</strain>
    </source>
</reference>
<evidence type="ECO:0000313" key="5">
    <source>
        <dbReference type="Proteomes" id="UP001303115"/>
    </source>
</evidence>
<dbReference type="Gene3D" id="3.40.50.720">
    <property type="entry name" value="NAD(P)-binding Rossmann-like Domain"/>
    <property type="match status" value="1"/>
</dbReference>
<dbReference type="GO" id="GO:0005634">
    <property type="term" value="C:nucleus"/>
    <property type="evidence" value="ECO:0007669"/>
    <property type="project" value="TreeGrafter"/>
</dbReference>